<dbReference type="EMBL" id="NFKK01000004">
    <property type="protein sequence ID" value="OUP53456.1"/>
    <property type="molecule type" value="Genomic_DNA"/>
</dbReference>
<dbReference type="InterPro" id="IPR041916">
    <property type="entry name" value="Anti_sigma_zinc_sf"/>
</dbReference>
<evidence type="ECO:0000259" key="9">
    <source>
        <dbReference type="Pfam" id="PF13490"/>
    </source>
</evidence>
<dbReference type="GO" id="GO:0016020">
    <property type="term" value="C:membrane"/>
    <property type="evidence" value="ECO:0007669"/>
    <property type="project" value="UniProtKB-SubCell"/>
</dbReference>
<evidence type="ECO:0000256" key="4">
    <source>
        <dbReference type="ARBA" id="ARBA00023136"/>
    </source>
</evidence>
<keyword evidence="4 8" id="KW-0472">Membrane</keyword>
<evidence type="ECO:0000256" key="8">
    <source>
        <dbReference type="SAM" id="Phobius"/>
    </source>
</evidence>
<sequence length="345" mass="36872">MNENNCARYEELCSAAVDHALTEQEQKELDAHLAECPACRAYLEELRVMRELWKELETPMPPALHEKIMGEIEAEVQKTIIQTPQKHRRRPPVFTMLAAAAACVMLAATGSLTGLFGHVGTTPLQAATADASTQTDPGVSTAEDLPRSTIQANDPTADAAQDTQPETEEQTTESNNTDENTNESTQSTEDDTAAAPRSAKVAPKSSSDNADAQDSGTDSSSASSESSDSAGVATASIMPFSAASGNRSAAADGNSIPQEVSSMSFARCYTVSRTDKSPDSVPVIEDMSLIIAEDNTAYYCVENNESKIEKVLQELEKNGYTTALNQSSGITTQRDAKLVLLLVQQ</sequence>
<evidence type="ECO:0000256" key="6">
    <source>
        <dbReference type="ARBA" id="ARBA00024438"/>
    </source>
</evidence>
<feature type="compositionally biased region" description="Low complexity" evidence="7">
    <location>
        <begin position="172"/>
        <end position="187"/>
    </location>
</feature>
<proteinExistence type="inferred from homology"/>
<accession>A0A1Y4L9P9</accession>
<name>A0A1Y4L9P9_9FIRM</name>
<evidence type="ECO:0000256" key="1">
    <source>
        <dbReference type="ARBA" id="ARBA00004167"/>
    </source>
</evidence>
<dbReference type="PANTHER" id="PTHR37461:SF1">
    <property type="entry name" value="ANTI-SIGMA-K FACTOR RSKA"/>
    <property type="match status" value="1"/>
</dbReference>
<dbReference type="RefSeq" id="WP_087371670.1">
    <property type="nucleotide sequence ID" value="NZ_NFKK01000004.1"/>
</dbReference>
<feature type="compositionally biased region" description="Low complexity" evidence="7">
    <location>
        <begin position="210"/>
        <end position="230"/>
    </location>
</feature>
<protein>
    <recommendedName>
        <fullName evidence="6">Anti-sigma-W factor RsiW</fullName>
    </recommendedName>
</protein>
<dbReference type="PANTHER" id="PTHR37461">
    <property type="entry name" value="ANTI-SIGMA-K FACTOR RSKA"/>
    <property type="match status" value="1"/>
</dbReference>
<evidence type="ECO:0000256" key="3">
    <source>
        <dbReference type="ARBA" id="ARBA00022989"/>
    </source>
</evidence>
<dbReference type="Gene3D" id="1.10.10.1320">
    <property type="entry name" value="Anti-sigma factor, zinc-finger domain"/>
    <property type="match status" value="1"/>
</dbReference>
<organism evidence="10 11">
    <name type="scientific">Butyricicoccus pullicaecorum</name>
    <dbReference type="NCBI Taxonomy" id="501571"/>
    <lineage>
        <taxon>Bacteria</taxon>
        <taxon>Bacillati</taxon>
        <taxon>Bacillota</taxon>
        <taxon>Clostridia</taxon>
        <taxon>Eubacteriales</taxon>
        <taxon>Butyricicoccaceae</taxon>
        <taxon>Butyricicoccus</taxon>
    </lineage>
</organism>
<dbReference type="InterPro" id="IPR027383">
    <property type="entry name" value="Znf_put"/>
</dbReference>
<feature type="region of interest" description="Disordered" evidence="7">
    <location>
        <begin position="127"/>
        <end position="230"/>
    </location>
</feature>
<evidence type="ECO:0000313" key="10">
    <source>
        <dbReference type="EMBL" id="OUP53456.1"/>
    </source>
</evidence>
<dbReference type="GO" id="GO:0016989">
    <property type="term" value="F:sigma factor antagonist activity"/>
    <property type="evidence" value="ECO:0007669"/>
    <property type="project" value="TreeGrafter"/>
</dbReference>
<reference evidence="11" key="1">
    <citation type="submission" date="2017-04" db="EMBL/GenBank/DDBJ databases">
        <title>Function of individual gut microbiota members based on whole genome sequencing of pure cultures obtained from chicken caecum.</title>
        <authorList>
            <person name="Medvecky M."/>
            <person name="Cejkova D."/>
            <person name="Polansky O."/>
            <person name="Karasova D."/>
            <person name="Kubasova T."/>
            <person name="Cizek A."/>
            <person name="Rychlik I."/>
        </authorList>
    </citation>
    <scope>NUCLEOTIDE SEQUENCE [LARGE SCALE GENOMIC DNA]</scope>
    <source>
        <strain evidence="11">An180</strain>
    </source>
</reference>
<dbReference type="AlphaFoldDB" id="A0A1Y4L9P9"/>
<evidence type="ECO:0000256" key="5">
    <source>
        <dbReference type="ARBA" id="ARBA00024353"/>
    </source>
</evidence>
<comment type="caution">
    <text evidence="10">The sequence shown here is derived from an EMBL/GenBank/DDBJ whole genome shotgun (WGS) entry which is preliminary data.</text>
</comment>
<feature type="compositionally biased region" description="Low complexity" evidence="7">
    <location>
        <begin position="127"/>
        <end position="136"/>
    </location>
</feature>
<evidence type="ECO:0000313" key="11">
    <source>
        <dbReference type="Proteomes" id="UP000195897"/>
    </source>
</evidence>
<dbReference type="Pfam" id="PF13490">
    <property type="entry name" value="zf-HC2"/>
    <property type="match status" value="1"/>
</dbReference>
<evidence type="ECO:0000256" key="7">
    <source>
        <dbReference type="SAM" id="MobiDB-lite"/>
    </source>
</evidence>
<comment type="similarity">
    <text evidence="5">Belongs to the zinc-associated anti-sigma factor (ZAS) superfamily. Anti-sigma-W factor family.</text>
</comment>
<feature type="transmembrane region" description="Helical" evidence="8">
    <location>
        <begin position="93"/>
        <end position="116"/>
    </location>
</feature>
<comment type="subcellular location">
    <subcellularLocation>
        <location evidence="1">Membrane</location>
        <topology evidence="1">Single-pass membrane protein</topology>
    </subcellularLocation>
</comment>
<keyword evidence="3 8" id="KW-1133">Transmembrane helix</keyword>
<feature type="domain" description="Putative zinc-finger" evidence="9">
    <location>
        <begin position="6"/>
        <end position="40"/>
    </location>
</feature>
<gene>
    <name evidence="10" type="ORF">B5F17_05475</name>
</gene>
<dbReference type="GO" id="GO:0006417">
    <property type="term" value="P:regulation of translation"/>
    <property type="evidence" value="ECO:0007669"/>
    <property type="project" value="TreeGrafter"/>
</dbReference>
<evidence type="ECO:0000256" key="2">
    <source>
        <dbReference type="ARBA" id="ARBA00022692"/>
    </source>
</evidence>
<dbReference type="Proteomes" id="UP000195897">
    <property type="component" value="Unassembled WGS sequence"/>
</dbReference>
<keyword evidence="2 8" id="KW-0812">Transmembrane</keyword>
<dbReference type="InterPro" id="IPR051474">
    <property type="entry name" value="Anti-sigma-K/W_factor"/>
</dbReference>